<feature type="domain" description="Amidase" evidence="1">
    <location>
        <begin position="29"/>
        <end position="447"/>
    </location>
</feature>
<dbReference type="NCBIfam" id="TIGR02713">
    <property type="entry name" value="allophanate_hyd"/>
    <property type="match status" value="1"/>
</dbReference>
<dbReference type="EMBL" id="JBITLV010000001">
    <property type="protein sequence ID" value="MFI7585582.1"/>
    <property type="molecule type" value="Genomic_DNA"/>
</dbReference>
<name>A0ABW8AGV4_9ACTN</name>
<dbReference type="Gene3D" id="3.90.1300.10">
    <property type="entry name" value="Amidase signature (AS) domain"/>
    <property type="match status" value="1"/>
</dbReference>
<sequence>MTSPEPGTALSRLRSAYAQAKTTPAAEAERSLAAIEATSRNHAFITVATPEQVERSLENLDKLATRAGGPQSLPLYGVPMAVKDNIDVQGFPTTNACPAFAYEPEESAHAVEQIVEAGAIVMGKTNLDQFATGLVGVRSPYGFSESVYGQGIVSGGSSSGSALAVATGVVPVALATDTAGSGRVPAALNGIVGIKPTLGLVSTRGLLPACRSIDGITVMSTSVEDGLTVLRTIVGPDPRNPWGRTPAQLAPSQLDAGWRAPRIGLPAESALEFFGDDAMRAAHLAARGSAVETLSATTVPVDLEPFLEAGALLYAGAWVAERLADMGEFFAAHADEVHPVVREIIEGGAQYSAADGFRTQHKLRSLRHAVRPVWDDVDALLIPTIGTTVTMDEIAAEPFAKNATLGHYTHFGNLLDLAAIAIPAGTTSDGRPCSLMLVGPPYSDLTLASIAARLMPAN</sequence>
<dbReference type="RefSeq" id="WP_398273705.1">
    <property type="nucleotide sequence ID" value="NZ_JBITLV010000001.1"/>
</dbReference>
<evidence type="ECO:0000313" key="2">
    <source>
        <dbReference type="EMBL" id="MFI7585582.1"/>
    </source>
</evidence>
<reference evidence="2 3" key="1">
    <citation type="submission" date="2024-10" db="EMBL/GenBank/DDBJ databases">
        <title>The Natural Products Discovery Center: Release of the First 8490 Sequenced Strains for Exploring Actinobacteria Biosynthetic Diversity.</title>
        <authorList>
            <person name="Kalkreuter E."/>
            <person name="Kautsar S.A."/>
            <person name="Yang D."/>
            <person name="Bader C.D."/>
            <person name="Teijaro C.N."/>
            <person name="Fluegel L."/>
            <person name="Davis C.M."/>
            <person name="Simpson J.R."/>
            <person name="Lauterbach L."/>
            <person name="Steele A.D."/>
            <person name="Gui C."/>
            <person name="Meng S."/>
            <person name="Li G."/>
            <person name="Viehrig K."/>
            <person name="Ye F."/>
            <person name="Su P."/>
            <person name="Kiefer A.F."/>
            <person name="Nichols A."/>
            <person name="Cepeda A.J."/>
            <person name="Yan W."/>
            <person name="Fan B."/>
            <person name="Jiang Y."/>
            <person name="Adhikari A."/>
            <person name="Zheng C.-J."/>
            <person name="Schuster L."/>
            <person name="Cowan T.M."/>
            <person name="Smanski M.J."/>
            <person name="Chevrette M.G."/>
            <person name="De Carvalho L.P.S."/>
            <person name="Shen B."/>
        </authorList>
    </citation>
    <scope>NUCLEOTIDE SEQUENCE [LARGE SCALE GENOMIC DNA]</scope>
    <source>
        <strain evidence="2 3">NPDC049639</strain>
    </source>
</reference>
<comment type="caution">
    <text evidence="2">The sequence shown here is derived from an EMBL/GenBank/DDBJ whole genome shotgun (WGS) entry which is preliminary data.</text>
</comment>
<dbReference type="Pfam" id="PF01425">
    <property type="entry name" value="Amidase"/>
    <property type="match status" value="1"/>
</dbReference>
<dbReference type="PANTHER" id="PTHR11895">
    <property type="entry name" value="TRANSAMIDASE"/>
    <property type="match status" value="1"/>
</dbReference>
<evidence type="ECO:0000259" key="1">
    <source>
        <dbReference type="Pfam" id="PF01425"/>
    </source>
</evidence>
<dbReference type="PANTHER" id="PTHR11895:SF169">
    <property type="entry name" value="GLUTAMYL-TRNA(GLN) AMIDOTRANSFERASE"/>
    <property type="match status" value="1"/>
</dbReference>
<organism evidence="2 3">
    <name type="scientific">Spongisporangium articulatum</name>
    <dbReference type="NCBI Taxonomy" id="3362603"/>
    <lineage>
        <taxon>Bacteria</taxon>
        <taxon>Bacillati</taxon>
        <taxon>Actinomycetota</taxon>
        <taxon>Actinomycetes</taxon>
        <taxon>Kineosporiales</taxon>
        <taxon>Kineosporiaceae</taxon>
        <taxon>Spongisporangium</taxon>
    </lineage>
</organism>
<dbReference type="InterPro" id="IPR023631">
    <property type="entry name" value="Amidase_dom"/>
</dbReference>
<keyword evidence="3" id="KW-1185">Reference proteome</keyword>
<dbReference type="InterPro" id="IPR014085">
    <property type="entry name" value="Allophanate_hydrolase"/>
</dbReference>
<accession>A0ABW8AGV4</accession>
<proteinExistence type="predicted"/>
<dbReference type="Proteomes" id="UP001612915">
    <property type="component" value="Unassembled WGS sequence"/>
</dbReference>
<dbReference type="GO" id="GO:0004039">
    <property type="term" value="F:allophanate hydrolase activity"/>
    <property type="evidence" value="ECO:0007669"/>
    <property type="project" value="UniProtKB-EC"/>
</dbReference>
<protein>
    <submittedName>
        <fullName evidence="2">Allophanate hydrolase</fullName>
        <ecNumber evidence="2">3.5.1.54</ecNumber>
    </submittedName>
</protein>
<dbReference type="InterPro" id="IPR036928">
    <property type="entry name" value="AS_sf"/>
</dbReference>
<dbReference type="NCBIfam" id="NF006043">
    <property type="entry name" value="PRK08186.1"/>
    <property type="match status" value="1"/>
</dbReference>
<evidence type="ECO:0000313" key="3">
    <source>
        <dbReference type="Proteomes" id="UP001612915"/>
    </source>
</evidence>
<dbReference type="EC" id="3.5.1.54" evidence="2"/>
<dbReference type="SUPFAM" id="SSF75304">
    <property type="entry name" value="Amidase signature (AS) enzymes"/>
    <property type="match status" value="1"/>
</dbReference>
<gene>
    <name evidence="2" type="primary">atzF</name>
    <name evidence="2" type="ORF">ACIB24_00740</name>
</gene>
<dbReference type="InterPro" id="IPR000120">
    <property type="entry name" value="Amidase"/>
</dbReference>
<dbReference type="Gene3D" id="1.20.58.1700">
    <property type="match status" value="1"/>
</dbReference>
<keyword evidence="2" id="KW-0378">Hydrolase</keyword>